<evidence type="ECO:0000256" key="3">
    <source>
        <dbReference type="ARBA" id="ARBA00022723"/>
    </source>
</evidence>
<dbReference type="GO" id="GO:0000287">
    <property type="term" value="F:magnesium ion binding"/>
    <property type="evidence" value="ECO:0007669"/>
    <property type="project" value="UniProtKB-UniRule"/>
</dbReference>
<feature type="binding site" evidence="8">
    <location>
        <position position="59"/>
    </location>
    <ligand>
        <name>[4Fe-4S] cluster</name>
        <dbReference type="ChEBI" id="CHEBI:49883"/>
        <note>4Fe-4S-S-AdoMet</note>
    </ligand>
</feature>
<dbReference type="GO" id="GO:0016840">
    <property type="term" value="F:carbon-nitrogen lyase activity"/>
    <property type="evidence" value="ECO:0007669"/>
    <property type="project" value="UniProtKB-UniRule"/>
</dbReference>
<comment type="caution">
    <text evidence="10">The sequence shown here is derived from an EMBL/GenBank/DDBJ whole genome shotgun (WGS) entry which is preliminary data.</text>
</comment>
<keyword evidence="4 8" id="KW-0460">Magnesium</keyword>
<comment type="cofactor">
    <cofactor evidence="8">
        <name>[4Fe-4S] cluster</name>
        <dbReference type="ChEBI" id="CHEBI:49883"/>
    </cofactor>
    <text evidence="8">Binds 1 [4Fe-4S] cluster. The cluster is coordinated with 3 cysteines and an exchangeable S-adenosyl-L-methionine.</text>
</comment>
<dbReference type="PANTHER" id="PTHR42836">
    <property type="entry name" value="7-CARBOXY-7-DEAZAGUANINE SYNTHASE"/>
    <property type="match status" value="1"/>
</dbReference>
<comment type="subunit">
    <text evidence="8">Homodimer.</text>
</comment>
<dbReference type="HAMAP" id="MF_00917">
    <property type="entry name" value="QueE"/>
    <property type="match status" value="1"/>
</dbReference>
<proteinExistence type="inferred from homology"/>
<keyword evidence="3 8" id="KW-0479">Metal-binding</keyword>
<dbReference type="OrthoDB" id="9792276at2"/>
<sequence length="251" mass="27944">MTTTRPEAPEQNEPLKTILQKQVAGFAPGVYPVNELFETIQGEGVFTGQPAIFLRLQGCPVGCPWCDTQHTWTLQPSDQTSAGEILVKTSADTRYAVQSSNDIVNTFKQRGFTAKHVVITGGEPCMYDLRPLAEVLEEAGYRLQIETSGTFEIRTSDNTWVTVSPKLEMPGGLDVLASAMRRANEVKHPIAMEKHIEALDELLIRCPVKPETIIALQPISQRPRATELAIKTCIARNWRLSVQMHKYLAIE</sequence>
<organism evidence="10 11">
    <name type="scientific">Aliidiomarina sanyensis</name>
    <dbReference type="NCBI Taxonomy" id="1249555"/>
    <lineage>
        <taxon>Bacteria</taxon>
        <taxon>Pseudomonadati</taxon>
        <taxon>Pseudomonadota</taxon>
        <taxon>Gammaproteobacteria</taxon>
        <taxon>Alteromonadales</taxon>
        <taxon>Idiomarinaceae</taxon>
        <taxon>Aliidiomarina</taxon>
    </lineage>
</organism>
<dbReference type="EC" id="4.3.99.3" evidence="8"/>
<accession>A0A432WEQ6</accession>
<keyword evidence="5 8" id="KW-0408">Iron</keyword>
<protein>
    <recommendedName>
        <fullName evidence="8">7-carboxy-7-deazaguanine synthase</fullName>
        <shortName evidence="8">CDG synthase</shortName>
        <ecNumber evidence="8">4.3.99.3</ecNumber>
    </recommendedName>
    <alternativeName>
        <fullName evidence="8">Queuosine biosynthesis protein QueE</fullName>
    </alternativeName>
</protein>
<dbReference type="PIRSF" id="PIRSF000370">
    <property type="entry name" value="QueE"/>
    <property type="match status" value="1"/>
</dbReference>
<evidence type="ECO:0000256" key="2">
    <source>
        <dbReference type="ARBA" id="ARBA00022691"/>
    </source>
</evidence>
<dbReference type="GO" id="GO:0051539">
    <property type="term" value="F:4 iron, 4 sulfur cluster binding"/>
    <property type="evidence" value="ECO:0007669"/>
    <property type="project" value="UniProtKB-UniRule"/>
</dbReference>
<dbReference type="SUPFAM" id="SSF102114">
    <property type="entry name" value="Radical SAM enzymes"/>
    <property type="match status" value="1"/>
</dbReference>
<comment type="similarity">
    <text evidence="8">Belongs to the radical SAM superfamily. 7-carboxy-7-deazaguanine synthase family.</text>
</comment>
<keyword evidence="8" id="KW-0671">Queuosine biosynthesis</keyword>
<keyword evidence="2 8" id="KW-0949">S-adenosyl-L-methionine</keyword>
<dbReference type="InterPro" id="IPR013785">
    <property type="entry name" value="Aldolase_TIM"/>
</dbReference>
<feature type="binding site" evidence="8">
    <location>
        <position position="66"/>
    </location>
    <ligand>
        <name>[4Fe-4S] cluster</name>
        <dbReference type="ChEBI" id="CHEBI:49883"/>
        <note>4Fe-4S-S-AdoMet</note>
    </ligand>
</feature>
<dbReference type="RefSeq" id="WP_126777165.1">
    <property type="nucleotide sequence ID" value="NZ_PIPM01000008.1"/>
</dbReference>
<dbReference type="EMBL" id="PIPM01000008">
    <property type="protein sequence ID" value="RUO31346.1"/>
    <property type="molecule type" value="Genomic_DNA"/>
</dbReference>
<dbReference type="UniPathway" id="UPA00391"/>
<dbReference type="PANTHER" id="PTHR42836:SF1">
    <property type="entry name" value="7-CARBOXY-7-DEAZAGUANINE SYNTHASE"/>
    <property type="match status" value="1"/>
</dbReference>
<comment type="cofactor">
    <cofactor evidence="8">
        <name>Mg(2+)</name>
        <dbReference type="ChEBI" id="CHEBI:18420"/>
    </cofactor>
</comment>
<evidence type="ECO:0000256" key="5">
    <source>
        <dbReference type="ARBA" id="ARBA00023004"/>
    </source>
</evidence>
<dbReference type="Gene3D" id="3.20.20.70">
    <property type="entry name" value="Aldolase class I"/>
    <property type="match status" value="1"/>
</dbReference>
<dbReference type="Pfam" id="PF13353">
    <property type="entry name" value="Fer4_12"/>
    <property type="match status" value="1"/>
</dbReference>
<dbReference type="InterPro" id="IPR058240">
    <property type="entry name" value="rSAM_sf"/>
</dbReference>
<keyword evidence="11" id="KW-1185">Reference proteome</keyword>
<evidence type="ECO:0000313" key="11">
    <source>
        <dbReference type="Proteomes" id="UP000288405"/>
    </source>
</evidence>
<dbReference type="InterPro" id="IPR024924">
    <property type="entry name" value="7-CO-7-deazaguanine_synth-like"/>
</dbReference>
<feature type="binding site" evidence="8">
    <location>
        <position position="120"/>
    </location>
    <ligand>
        <name>substrate</name>
    </ligand>
</feature>
<feature type="binding site" evidence="8">
    <location>
        <begin position="164"/>
        <end position="166"/>
    </location>
    <ligand>
        <name>S-adenosyl-L-methionine</name>
        <dbReference type="ChEBI" id="CHEBI:59789"/>
    </ligand>
</feature>
<evidence type="ECO:0000259" key="9">
    <source>
        <dbReference type="PROSITE" id="PS51918"/>
    </source>
</evidence>
<feature type="domain" description="Radical SAM core" evidence="9">
    <location>
        <begin position="46"/>
        <end position="251"/>
    </location>
</feature>
<dbReference type="Proteomes" id="UP000288405">
    <property type="component" value="Unassembled WGS sequence"/>
</dbReference>
<evidence type="ECO:0000313" key="10">
    <source>
        <dbReference type="EMBL" id="RUO31346.1"/>
    </source>
</evidence>
<dbReference type="GO" id="GO:0008616">
    <property type="term" value="P:tRNA queuosine(34) biosynthetic process"/>
    <property type="evidence" value="ECO:0007669"/>
    <property type="project" value="UniProtKB-UniRule"/>
</dbReference>
<gene>
    <name evidence="8" type="primary">queE</name>
    <name evidence="10" type="ORF">CWE11_08345</name>
</gene>
<dbReference type="AlphaFoldDB" id="A0A432WEQ6"/>
<comment type="function">
    <text evidence="8">Catalyzes the complex heterocyclic radical-mediated conversion of 6-carboxy-5,6,7,8-tetrahydropterin (CPH4) to 7-carboxy-7-deazaguanine (CDG), a step common to the biosynthetic pathways of all 7-deazapurine-containing compounds.</text>
</comment>
<evidence type="ECO:0000256" key="4">
    <source>
        <dbReference type="ARBA" id="ARBA00022842"/>
    </source>
</evidence>
<dbReference type="PROSITE" id="PS51918">
    <property type="entry name" value="RADICAL_SAM"/>
    <property type="match status" value="1"/>
</dbReference>
<comment type="pathway">
    <text evidence="8">Purine metabolism; 7-cyano-7-deazaguanine biosynthesis.</text>
</comment>
<dbReference type="NCBIfam" id="TIGR04322">
    <property type="entry name" value="rSAM_QueE_Ecoli"/>
    <property type="match status" value="1"/>
</dbReference>
<feature type="binding site" evidence="8">
    <location>
        <position position="55"/>
    </location>
    <ligand>
        <name>substrate</name>
    </ligand>
</feature>
<evidence type="ECO:0000256" key="7">
    <source>
        <dbReference type="ARBA" id="ARBA00023239"/>
    </source>
</evidence>
<feature type="binding site" evidence="8">
    <location>
        <begin position="65"/>
        <end position="67"/>
    </location>
    <ligand>
        <name>S-adenosyl-L-methionine</name>
        <dbReference type="ChEBI" id="CHEBI:59789"/>
    </ligand>
</feature>
<comment type="caution">
    <text evidence="8">Lacks conserved residue(s) required for the propagation of feature annotation.</text>
</comment>
<dbReference type="InterPro" id="IPR027609">
    <property type="entry name" value="rSAM_QueE_proteobac"/>
</dbReference>
<dbReference type="SFLD" id="SFLDS00029">
    <property type="entry name" value="Radical_SAM"/>
    <property type="match status" value="1"/>
</dbReference>
<reference evidence="10 11" key="1">
    <citation type="journal article" date="2011" name="Front. Microbiol.">
        <title>Genomic signatures of strain selection and enhancement in Bacillus atrophaeus var. globigii, a historical biowarfare simulant.</title>
        <authorList>
            <person name="Gibbons H.S."/>
            <person name="Broomall S.M."/>
            <person name="McNew L.A."/>
            <person name="Daligault H."/>
            <person name="Chapman C."/>
            <person name="Bruce D."/>
            <person name="Karavis M."/>
            <person name="Krepps M."/>
            <person name="McGregor P.A."/>
            <person name="Hong C."/>
            <person name="Park K.H."/>
            <person name="Akmal A."/>
            <person name="Feldman A."/>
            <person name="Lin J.S."/>
            <person name="Chang W.E."/>
            <person name="Higgs B.W."/>
            <person name="Demirev P."/>
            <person name="Lindquist J."/>
            <person name="Liem A."/>
            <person name="Fochler E."/>
            <person name="Read T.D."/>
            <person name="Tapia R."/>
            <person name="Johnson S."/>
            <person name="Bishop-Lilly K.A."/>
            <person name="Detter C."/>
            <person name="Han C."/>
            <person name="Sozhamannan S."/>
            <person name="Rosenzweig C.N."/>
            <person name="Skowronski E.W."/>
        </authorList>
    </citation>
    <scope>NUCLEOTIDE SEQUENCE [LARGE SCALE GENOMIC DNA]</scope>
    <source>
        <strain evidence="10 11">GYP-17</strain>
    </source>
</reference>
<comment type="cofactor">
    <cofactor evidence="8">
        <name>S-adenosyl-L-methionine</name>
        <dbReference type="ChEBI" id="CHEBI:59789"/>
    </cofactor>
    <text evidence="8">Binds 1 S-adenosyl-L-methionine per subunit.</text>
</comment>
<keyword evidence="1 8" id="KW-0004">4Fe-4S</keyword>
<feature type="binding site" evidence="8">
    <location>
        <begin position="40"/>
        <end position="42"/>
    </location>
    <ligand>
        <name>substrate</name>
    </ligand>
</feature>
<dbReference type="InterPro" id="IPR007197">
    <property type="entry name" value="rSAM"/>
</dbReference>
<keyword evidence="6 8" id="KW-0411">Iron-sulfur</keyword>
<feature type="binding site" evidence="8">
    <location>
        <position position="122"/>
    </location>
    <ligand>
        <name>S-adenosyl-L-methionine</name>
        <dbReference type="ChEBI" id="CHEBI:59789"/>
    </ligand>
</feature>
<comment type="catalytic activity">
    <reaction evidence="8">
        <text>6-carboxy-5,6,7,8-tetrahydropterin + H(+) = 7-carboxy-7-carbaguanine + NH4(+)</text>
        <dbReference type="Rhea" id="RHEA:27974"/>
        <dbReference type="ChEBI" id="CHEBI:15378"/>
        <dbReference type="ChEBI" id="CHEBI:28938"/>
        <dbReference type="ChEBI" id="CHEBI:61032"/>
        <dbReference type="ChEBI" id="CHEBI:61036"/>
        <dbReference type="EC" id="4.3.99.3"/>
    </reaction>
</comment>
<feature type="binding site" evidence="8">
    <location>
        <position position="68"/>
    </location>
    <ligand>
        <name>Mg(2+)</name>
        <dbReference type="ChEBI" id="CHEBI:18420"/>
    </ligand>
</feature>
<name>A0A432WEQ6_9GAMM</name>
<evidence type="ECO:0000256" key="6">
    <source>
        <dbReference type="ARBA" id="ARBA00023014"/>
    </source>
</evidence>
<keyword evidence="7 8" id="KW-0456">Lyase</keyword>
<evidence type="ECO:0000256" key="1">
    <source>
        <dbReference type="ARBA" id="ARBA00022485"/>
    </source>
</evidence>
<feature type="binding site" evidence="8">
    <location>
        <position position="63"/>
    </location>
    <ligand>
        <name>[4Fe-4S] cluster</name>
        <dbReference type="ChEBI" id="CHEBI:49883"/>
        <note>4Fe-4S-S-AdoMet</note>
    </ligand>
</feature>
<dbReference type="GO" id="GO:1904047">
    <property type="term" value="F:S-adenosyl-L-methionine binding"/>
    <property type="evidence" value="ECO:0007669"/>
    <property type="project" value="UniProtKB-UniRule"/>
</dbReference>
<evidence type="ECO:0000256" key="8">
    <source>
        <dbReference type="HAMAP-Rule" id="MF_00917"/>
    </source>
</evidence>